<keyword evidence="3" id="KW-0963">Cytoplasm</keyword>
<evidence type="ECO:0000256" key="4">
    <source>
        <dbReference type="ARBA" id="ARBA00022701"/>
    </source>
</evidence>
<keyword evidence="6" id="KW-0206">Cytoskeleton</keyword>
<gene>
    <name evidence="9" type="ORF">AQUCO_00500288v1</name>
</gene>
<comment type="subcellular location">
    <subcellularLocation>
        <location evidence="1">Cytoplasm</location>
        <location evidence="1">Cytoskeleton</location>
    </subcellularLocation>
</comment>
<dbReference type="PANTHER" id="PTHR31246:SF5">
    <property type="entry name" value="MICROTUBULE-ASSOCIATED PROTEIN 70-5"/>
    <property type="match status" value="1"/>
</dbReference>
<feature type="coiled-coil region" evidence="7">
    <location>
        <begin position="128"/>
        <end position="308"/>
    </location>
</feature>
<comment type="similarity">
    <text evidence="2">Belongs to the MAP70 family.</text>
</comment>
<protein>
    <submittedName>
        <fullName evidence="9">Uncharacterized protein</fullName>
    </submittedName>
</protein>
<evidence type="ECO:0000256" key="2">
    <source>
        <dbReference type="ARBA" id="ARBA00008825"/>
    </source>
</evidence>
<keyword evidence="10" id="KW-1185">Reference proteome</keyword>
<dbReference type="EMBL" id="KZ305022">
    <property type="protein sequence ID" value="PIA58236.1"/>
    <property type="molecule type" value="Genomic_DNA"/>
</dbReference>
<accession>A0A2G5ER66</accession>
<evidence type="ECO:0000256" key="5">
    <source>
        <dbReference type="ARBA" id="ARBA00023054"/>
    </source>
</evidence>
<dbReference type="AlphaFoldDB" id="A0A2G5ER66"/>
<sequence>MGSLQEVEEQQHFFLPPSDPVVIELNRLHNHLQDKNRELGDALGEIKALKITDALKNKAVEELSNELTRLEEKLRTNKDLLESKNIEIEKLKHEKKEALAAQYAAEATLRRVYASQKDEDFVPVGAIIAPLEADIKMYKNEIAALREDKKALERITKSQESALIEAERILRSALERALIVEEVQNQNMDLKRQIEICQEENRILDKTNRQKVSEVEKLSQSIMELEEALLAGGAAANTVRDYRRQIAEVNEEKKILERELARAKVLANRVATVVSNDWKDDNDKVMPVKQWLEERRFMQAEMQRLKDKLIVSERTAKSEAQLKEKFKLRLKTLEEGLKHTSTSHNTEQTEKSSPISGFVNYAGPKKRSTSQPRGSVVMRKGSPLRQPVVGTEAISASGQLKRVGSFKMKHVGGESMPKPKQNLWACRSKLHDTAGKENTELKANVDFNMSKYTDSEMEVAVETKTRCNPDVNAQNKGPLVSSAEDVVSGFLYDGLQKEVINLRRLCEEKDANLNAKDEEIKMLMWKVDALAKAIEVESRKLKREVAARDKDVVMPKADNSNKQKMQTANFTKRASSQSERPESRG</sequence>
<evidence type="ECO:0000256" key="8">
    <source>
        <dbReference type="SAM" id="MobiDB-lite"/>
    </source>
</evidence>
<organism evidence="9 10">
    <name type="scientific">Aquilegia coerulea</name>
    <name type="common">Rocky mountain columbine</name>
    <dbReference type="NCBI Taxonomy" id="218851"/>
    <lineage>
        <taxon>Eukaryota</taxon>
        <taxon>Viridiplantae</taxon>
        <taxon>Streptophyta</taxon>
        <taxon>Embryophyta</taxon>
        <taxon>Tracheophyta</taxon>
        <taxon>Spermatophyta</taxon>
        <taxon>Magnoliopsida</taxon>
        <taxon>Ranunculales</taxon>
        <taxon>Ranunculaceae</taxon>
        <taxon>Thalictroideae</taxon>
        <taxon>Aquilegia</taxon>
    </lineage>
</organism>
<evidence type="ECO:0000256" key="1">
    <source>
        <dbReference type="ARBA" id="ARBA00004245"/>
    </source>
</evidence>
<evidence type="ECO:0000256" key="3">
    <source>
        <dbReference type="ARBA" id="ARBA00022490"/>
    </source>
</evidence>
<dbReference type="GO" id="GO:0007010">
    <property type="term" value="P:cytoskeleton organization"/>
    <property type="evidence" value="ECO:0007669"/>
    <property type="project" value="InterPro"/>
</dbReference>
<dbReference type="STRING" id="218851.A0A2G5ER66"/>
<dbReference type="InterPro" id="IPR009768">
    <property type="entry name" value="MAP70"/>
</dbReference>
<keyword evidence="4" id="KW-0493">Microtubule</keyword>
<dbReference type="GO" id="GO:0005874">
    <property type="term" value="C:microtubule"/>
    <property type="evidence" value="ECO:0007669"/>
    <property type="project" value="UniProtKB-KW"/>
</dbReference>
<feature type="compositionally biased region" description="Polar residues" evidence="8">
    <location>
        <begin position="558"/>
        <end position="578"/>
    </location>
</feature>
<dbReference type="InParanoid" id="A0A2G5ER66"/>
<evidence type="ECO:0000313" key="10">
    <source>
        <dbReference type="Proteomes" id="UP000230069"/>
    </source>
</evidence>
<feature type="compositionally biased region" description="Polar residues" evidence="8">
    <location>
        <begin position="339"/>
        <end position="355"/>
    </location>
</feature>
<dbReference type="Proteomes" id="UP000230069">
    <property type="component" value="Unassembled WGS sequence"/>
</dbReference>
<evidence type="ECO:0000313" key="9">
    <source>
        <dbReference type="EMBL" id="PIA58236.1"/>
    </source>
</evidence>
<evidence type="ECO:0000256" key="6">
    <source>
        <dbReference type="ARBA" id="ARBA00023212"/>
    </source>
</evidence>
<proteinExistence type="inferred from homology"/>
<keyword evidence="5 7" id="KW-0175">Coiled coil</keyword>
<dbReference type="Pfam" id="PF07058">
    <property type="entry name" value="MAP70"/>
    <property type="match status" value="1"/>
</dbReference>
<dbReference type="GO" id="GO:0008017">
    <property type="term" value="F:microtubule binding"/>
    <property type="evidence" value="ECO:0007669"/>
    <property type="project" value="InterPro"/>
</dbReference>
<dbReference type="PANTHER" id="PTHR31246">
    <property type="entry name" value="MICROTUBULE-ASSOCIATED PROTEIN 70-2"/>
    <property type="match status" value="1"/>
</dbReference>
<evidence type="ECO:0000256" key="7">
    <source>
        <dbReference type="SAM" id="Coils"/>
    </source>
</evidence>
<dbReference type="FunCoup" id="A0A2G5ER66">
    <property type="interactions" value="78"/>
</dbReference>
<feature type="region of interest" description="Disordered" evidence="8">
    <location>
        <begin position="547"/>
        <end position="585"/>
    </location>
</feature>
<reference evidence="9 10" key="1">
    <citation type="submission" date="2017-09" db="EMBL/GenBank/DDBJ databases">
        <title>WGS assembly of Aquilegia coerulea Goldsmith.</title>
        <authorList>
            <person name="Hodges S."/>
            <person name="Kramer E."/>
            <person name="Nordborg M."/>
            <person name="Tomkins J."/>
            <person name="Borevitz J."/>
            <person name="Derieg N."/>
            <person name="Yan J."/>
            <person name="Mihaltcheva S."/>
            <person name="Hayes R.D."/>
            <person name="Rokhsar D."/>
        </authorList>
    </citation>
    <scope>NUCLEOTIDE SEQUENCE [LARGE SCALE GENOMIC DNA]</scope>
    <source>
        <strain evidence="10">cv. Goldsmith</strain>
    </source>
</reference>
<feature type="region of interest" description="Disordered" evidence="8">
    <location>
        <begin position="337"/>
        <end position="378"/>
    </location>
</feature>
<dbReference type="OrthoDB" id="1906253at2759"/>
<feature type="coiled-coil region" evidence="7">
    <location>
        <begin position="53"/>
        <end position="101"/>
    </location>
</feature>
<name>A0A2G5ER66_AQUCA</name>